<keyword evidence="3" id="KW-1185">Reference proteome</keyword>
<feature type="transmembrane region" description="Helical" evidence="1">
    <location>
        <begin position="171"/>
        <end position="189"/>
    </location>
</feature>
<evidence type="ECO:0000313" key="2">
    <source>
        <dbReference type="EMBL" id="UUI01405.1"/>
    </source>
</evidence>
<keyword evidence="1" id="KW-0812">Transmembrane</keyword>
<name>A0ABY5JNK7_9BACI</name>
<feature type="transmembrane region" description="Helical" evidence="1">
    <location>
        <begin position="201"/>
        <end position="221"/>
    </location>
</feature>
<feature type="transmembrane region" description="Helical" evidence="1">
    <location>
        <begin position="233"/>
        <end position="253"/>
    </location>
</feature>
<reference evidence="2" key="1">
    <citation type="submission" date="2022-07" db="EMBL/GenBank/DDBJ databases">
        <title>FELIX.</title>
        <authorList>
            <person name="Wan K.H."/>
            <person name="Park S."/>
            <person name="Lawrence Q."/>
            <person name="Eichenberger J.P."/>
            <person name="Booth B.W."/>
            <person name="Piaggio A.J."/>
            <person name="Chandler J.C."/>
            <person name="Franklin A.B."/>
            <person name="Celniker S.E."/>
        </authorList>
    </citation>
    <scope>NUCLEOTIDE SEQUENCE</scope>
    <source>
        <strain evidence="2">QA-1986 374</strain>
    </source>
</reference>
<sequence length="361" mass="40958">MKNNNSEMMTQVKSGSRQVKYKTQFFPVLGVLLFAPFTAEYMIGYLDITGNFGLMFLYVIFFGPLYGGAALIIREVTRRAGFGWLTIITLAIAFGLFQAGMIDHGLFNPAFQDIDYWQDLRDPTYIPFLGVSAYQAVDFISGHVIWSIMVPIVIIEIFFPARRREPWLSNLGLAIIIILYLIASAFIFQDQMTMDHFLPSITQFISTGIIMIGLIITSFTLRKHNTTNSEKTAPNPFFVGVITLFLLSMHTIIELLAVLLQFSSDFMMEWSGVILRLMALLLLGYFIFIWSKRKGWNAMHYLALAGGAMLTRTWAAYLIQPLGNVSSYNKFIGNTIFLIGVMLLIILGVYIIRKKDINTFD</sequence>
<feature type="transmembrane region" description="Helical" evidence="1">
    <location>
        <begin position="52"/>
        <end position="73"/>
    </location>
</feature>
<proteinExistence type="predicted"/>
<feature type="transmembrane region" description="Helical" evidence="1">
    <location>
        <begin position="298"/>
        <end position="319"/>
    </location>
</feature>
<accession>A0ABY5JNK7</accession>
<protein>
    <submittedName>
        <fullName evidence="2">Uncharacterized protein</fullName>
    </submittedName>
</protein>
<feature type="transmembrane region" description="Helical" evidence="1">
    <location>
        <begin position="139"/>
        <end position="159"/>
    </location>
</feature>
<dbReference type="Proteomes" id="UP001059773">
    <property type="component" value="Chromosome"/>
</dbReference>
<dbReference type="RefSeq" id="WP_256706799.1">
    <property type="nucleotide sequence ID" value="NZ_CP101914.1"/>
</dbReference>
<feature type="transmembrane region" description="Helical" evidence="1">
    <location>
        <begin position="25"/>
        <end position="46"/>
    </location>
</feature>
<feature type="transmembrane region" description="Helical" evidence="1">
    <location>
        <begin position="80"/>
        <end position="102"/>
    </location>
</feature>
<gene>
    <name evidence="2" type="ORF">NP439_15245</name>
</gene>
<feature type="transmembrane region" description="Helical" evidence="1">
    <location>
        <begin position="331"/>
        <end position="352"/>
    </location>
</feature>
<evidence type="ECO:0000313" key="3">
    <source>
        <dbReference type="Proteomes" id="UP001059773"/>
    </source>
</evidence>
<feature type="transmembrane region" description="Helical" evidence="1">
    <location>
        <begin position="273"/>
        <end position="291"/>
    </location>
</feature>
<organism evidence="2 3">
    <name type="scientific">Oceanobacillus jeddahense</name>
    <dbReference type="NCBI Taxonomy" id="1462527"/>
    <lineage>
        <taxon>Bacteria</taxon>
        <taxon>Bacillati</taxon>
        <taxon>Bacillota</taxon>
        <taxon>Bacilli</taxon>
        <taxon>Bacillales</taxon>
        <taxon>Bacillaceae</taxon>
        <taxon>Oceanobacillus</taxon>
    </lineage>
</organism>
<evidence type="ECO:0000256" key="1">
    <source>
        <dbReference type="SAM" id="Phobius"/>
    </source>
</evidence>
<keyword evidence="1" id="KW-0472">Membrane</keyword>
<dbReference type="EMBL" id="CP101914">
    <property type="protein sequence ID" value="UUI01405.1"/>
    <property type="molecule type" value="Genomic_DNA"/>
</dbReference>
<keyword evidence="1" id="KW-1133">Transmembrane helix</keyword>